<dbReference type="InterPro" id="IPR013656">
    <property type="entry name" value="PAS_4"/>
</dbReference>
<reference evidence="6 7" key="1">
    <citation type="journal article" date="2015" name="Int. J. Syst. Evol. Microbiol.">
        <title>Amycolatopsis rhabdoformis sp. nov., an actinomycete isolated from a tropical forest soil.</title>
        <authorList>
            <person name="Souza W.R."/>
            <person name="Silva R.E."/>
            <person name="Goodfellow M."/>
            <person name="Busarakam K."/>
            <person name="Figueiro F.S."/>
            <person name="Ferreira D."/>
            <person name="Rodrigues-Filho E."/>
            <person name="Moraes L.A.B."/>
            <person name="Zucchi T.D."/>
        </authorList>
    </citation>
    <scope>NUCLEOTIDE SEQUENCE [LARGE SCALE GENOMIC DNA]</scope>
    <source>
        <strain evidence="6 7">NCIMB 14900</strain>
    </source>
</reference>
<gene>
    <name evidence="6" type="ORF">VSH64_22965</name>
</gene>
<dbReference type="InterPro" id="IPR029016">
    <property type="entry name" value="GAF-like_dom_sf"/>
</dbReference>
<dbReference type="SMART" id="SM00091">
    <property type="entry name" value="PAS"/>
    <property type="match status" value="1"/>
</dbReference>
<evidence type="ECO:0000256" key="1">
    <source>
        <dbReference type="ARBA" id="ARBA00022679"/>
    </source>
</evidence>
<sequence>MPGQRDHRGTGPGLTAEAAQALVSVSADGLAILDTTGCFTFLNDAAADLLGSPAAELLGEPAPFTAGPEPTRTVRRLVPGGRSRELEYRLEPLPDGGRAVWFSDRTAVQRQQERLTAIARAAASVAGAFSLPTTLEAVAREMVMTAGVVAVQILALDDPAADLRILGMAGFGPAADFVDRLSACRRLGARVRFFDAFVGGEPVVEVHRKASIMADPRWEPLHEIMNRPDWDGFVAMPMVVRTRTVGVINAYYRAGEDPGPGSLAFLQAMADHAALAIDTASLLARTRTRAQSDERRRLARDLHDSVVQQLFSMRMQAKALRSRLDAPDAELAHLRPIAEELAGLSASALSDLRLLVFELRPLDLAEHGLLDAVRAHAESVRARTGLVIDVVTPGEPVLTGGLDTQEDLYRIVSEAVHNVVKHARASTVEVSLGVEADDLVVRIQDDGAGGGEPPESREQLGLVSMRERTERWGGRFAAGPGPRGGWTVRAAVPLRRLREEAALDKAVLEKAAQQQTGPEQAVRDKTVREEIGG</sequence>
<dbReference type="InterPro" id="IPR011712">
    <property type="entry name" value="Sig_transdc_His_kin_sub3_dim/P"/>
</dbReference>
<dbReference type="InterPro" id="IPR035965">
    <property type="entry name" value="PAS-like_dom_sf"/>
</dbReference>
<dbReference type="CDD" id="cd00130">
    <property type="entry name" value="PAS"/>
    <property type="match status" value="1"/>
</dbReference>
<dbReference type="PANTHER" id="PTHR24421">
    <property type="entry name" value="NITRATE/NITRITE SENSOR PROTEIN NARX-RELATED"/>
    <property type="match status" value="1"/>
</dbReference>
<proteinExistence type="predicted"/>
<evidence type="ECO:0000313" key="7">
    <source>
        <dbReference type="Proteomes" id="UP001330812"/>
    </source>
</evidence>
<dbReference type="Gene3D" id="3.30.450.40">
    <property type="match status" value="1"/>
</dbReference>
<dbReference type="Gene3D" id="1.20.5.1930">
    <property type="match status" value="1"/>
</dbReference>
<keyword evidence="7" id="KW-1185">Reference proteome</keyword>
<evidence type="ECO:0000256" key="2">
    <source>
        <dbReference type="ARBA" id="ARBA00022777"/>
    </source>
</evidence>
<protein>
    <submittedName>
        <fullName evidence="6">Histidine kinase</fullName>
    </submittedName>
</protein>
<dbReference type="SUPFAM" id="SSF55781">
    <property type="entry name" value="GAF domain-like"/>
    <property type="match status" value="1"/>
</dbReference>
<dbReference type="InterPro" id="IPR036890">
    <property type="entry name" value="HATPase_C_sf"/>
</dbReference>
<keyword evidence="3" id="KW-0902">Two-component regulatory system</keyword>
<keyword evidence="1" id="KW-0808">Transferase</keyword>
<feature type="region of interest" description="Disordered" evidence="4">
    <location>
        <begin position="509"/>
        <end position="533"/>
    </location>
</feature>
<dbReference type="SMART" id="SM00387">
    <property type="entry name" value="HATPase_c"/>
    <property type="match status" value="1"/>
</dbReference>
<dbReference type="PANTHER" id="PTHR24421:SF61">
    <property type="entry name" value="OXYGEN SENSOR HISTIDINE KINASE NREB"/>
    <property type="match status" value="1"/>
</dbReference>
<dbReference type="Gene3D" id="3.30.565.10">
    <property type="entry name" value="Histidine kinase-like ATPase, C-terminal domain"/>
    <property type="match status" value="1"/>
</dbReference>
<keyword evidence="2 6" id="KW-0418">Kinase</keyword>
<dbReference type="InterPro" id="IPR000014">
    <property type="entry name" value="PAS"/>
</dbReference>
<name>A0ABZ1IK65_9PSEU</name>
<dbReference type="PROSITE" id="PS50112">
    <property type="entry name" value="PAS"/>
    <property type="match status" value="1"/>
</dbReference>
<accession>A0ABZ1IK65</accession>
<dbReference type="Pfam" id="PF08448">
    <property type="entry name" value="PAS_4"/>
    <property type="match status" value="1"/>
</dbReference>
<dbReference type="Proteomes" id="UP001330812">
    <property type="component" value="Chromosome"/>
</dbReference>
<evidence type="ECO:0000259" key="5">
    <source>
        <dbReference type="PROSITE" id="PS50112"/>
    </source>
</evidence>
<dbReference type="Pfam" id="PF02518">
    <property type="entry name" value="HATPase_c"/>
    <property type="match status" value="1"/>
</dbReference>
<feature type="compositionally biased region" description="Basic and acidic residues" evidence="4">
    <location>
        <begin position="521"/>
        <end position="533"/>
    </location>
</feature>
<evidence type="ECO:0000313" key="6">
    <source>
        <dbReference type="EMBL" id="WSE34905.1"/>
    </source>
</evidence>
<organism evidence="6 7">
    <name type="scientific">Amycolatopsis rhabdoformis</name>
    <dbReference type="NCBI Taxonomy" id="1448059"/>
    <lineage>
        <taxon>Bacteria</taxon>
        <taxon>Bacillati</taxon>
        <taxon>Actinomycetota</taxon>
        <taxon>Actinomycetes</taxon>
        <taxon>Pseudonocardiales</taxon>
        <taxon>Pseudonocardiaceae</taxon>
        <taxon>Amycolatopsis</taxon>
    </lineage>
</organism>
<evidence type="ECO:0000256" key="4">
    <source>
        <dbReference type="SAM" id="MobiDB-lite"/>
    </source>
</evidence>
<dbReference type="Gene3D" id="3.30.450.20">
    <property type="entry name" value="PAS domain"/>
    <property type="match status" value="1"/>
</dbReference>
<dbReference type="GO" id="GO:0016301">
    <property type="term" value="F:kinase activity"/>
    <property type="evidence" value="ECO:0007669"/>
    <property type="project" value="UniProtKB-KW"/>
</dbReference>
<evidence type="ECO:0000256" key="3">
    <source>
        <dbReference type="ARBA" id="ARBA00023012"/>
    </source>
</evidence>
<dbReference type="InterPro" id="IPR003594">
    <property type="entry name" value="HATPase_dom"/>
</dbReference>
<dbReference type="SUPFAM" id="SSF55874">
    <property type="entry name" value="ATPase domain of HSP90 chaperone/DNA topoisomerase II/histidine kinase"/>
    <property type="match status" value="1"/>
</dbReference>
<dbReference type="InterPro" id="IPR003018">
    <property type="entry name" value="GAF"/>
</dbReference>
<dbReference type="SUPFAM" id="SSF55785">
    <property type="entry name" value="PYP-like sensor domain (PAS domain)"/>
    <property type="match status" value="1"/>
</dbReference>
<feature type="domain" description="PAS" evidence="5">
    <location>
        <begin position="15"/>
        <end position="60"/>
    </location>
</feature>
<dbReference type="RefSeq" id="WP_326837712.1">
    <property type="nucleotide sequence ID" value="NZ_CP142149.1"/>
</dbReference>
<dbReference type="InterPro" id="IPR050482">
    <property type="entry name" value="Sensor_HK_TwoCompSys"/>
</dbReference>
<dbReference type="Pfam" id="PF07730">
    <property type="entry name" value="HisKA_3"/>
    <property type="match status" value="1"/>
</dbReference>
<dbReference type="CDD" id="cd16917">
    <property type="entry name" value="HATPase_UhpB-NarQ-NarX-like"/>
    <property type="match status" value="1"/>
</dbReference>
<dbReference type="Pfam" id="PF13185">
    <property type="entry name" value="GAF_2"/>
    <property type="match status" value="1"/>
</dbReference>
<dbReference type="EMBL" id="CP142149">
    <property type="protein sequence ID" value="WSE34905.1"/>
    <property type="molecule type" value="Genomic_DNA"/>
</dbReference>